<dbReference type="Proteomes" id="UP000324897">
    <property type="component" value="Chromosome 1"/>
</dbReference>
<evidence type="ECO:0000256" key="1">
    <source>
        <dbReference type="SAM" id="Phobius"/>
    </source>
</evidence>
<keyword evidence="1" id="KW-1133">Transmembrane helix</keyword>
<dbReference type="EMBL" id="RWGY01000011">
    <property type="protein sequence ID" value="TVU31937.1"/>
    <property type="molecule type" value="Genomic_DNA"/>
</dbReference>
<keyword evidence="1" id="KW-0812">Transmembrane</keyword>
<comment type="caution">
    <text evidence="2">The sequence shown here is derived from an EMBL/GenBank/DDBJ whole genome shotgun (WGS) entry which is preliminary data.</text>
</comment>
<dbReference type="Gramene" id="TVU31937">
    <property type="protein sequence ID" value="TVU31937"/>
    <property type="gene ID" value="EJB05_23649"/>
</dbReference>
<protein>
    <submittedName>
        <fullName evidence="2">Uncharacterized protein</fullName>
    </submittedName>
</protein>
<feature type="non-terminal residue" evidence="2">
    <location>
        <position position="1"/>
    </location>
</feature>
<feature type="transmembrane region" description="Helical" evidence="1">
    <location>
        <begin position="46"/>
        <end position="71"/>
    </location>
</feature>
<evidence type="ECO:0000313" key="2">
    <source>
        <dbReference type="EMBL" id="TVU31937.1"/>
    </source>
</evidence>
<accession>A0A5J9V931</accession>
<dbReference type="AlphaFoldDB" id="A0A5J9V931"/>
<name>A0A5J9V931_9POAL</name>
<sequence length="75" mass="8334">MEIVVRCAVAVGEPAMEVMRYLSEPSSAMEEAYNFLRTITNKRQHIIMVSYLTIGLVWAGDAVMFFGFALVSSSP</sequence>
<keyword evidence="3" id="KW-1185">Reference proteome</keyword>
<proteinExistence type="predicted"/>
<gene>
    <name evidence="2" type="ORF">EJB05_23649</name>
</gene>
<evidence type="ECO:0000313" key="3">
    <source>
        <dbReference type="Proteomes" id="UP000324897"/>
    </source>
</evidence>
<reference evidence="2 3" key="1">
    <citation type="journal article" date="2019" name="Sci. Rep.">
        <title>A high-quality genome of Eragrostis curvula grass provides insights into Poaceae evolution and supports new strategies to enhance forage quality.</title>
        <authorList>
            <person name="Carballo J."/>
            <person name="Santos B.A.C.M."/>
            <person name="Zappacosta D."/>
            <person name="Garbus I."/>
            <person name="Selva J.P."/>
            <person name="Gallo C.A."/>
            <person name="Diaz A."/>
            <person name="Albertini E."/>
            <person name="Caccamo M."/>
            <person name="Echenique V."/>
        </authorList>
    </citation>
    <scope>NUCLEOTIDE SEQUENCE [LARGE SCALE GENOMIC DNA]</scope>
    <source>
        <strain evidence="3">cv. Victoria</strain>
        <tissue evidence="2">Leaf</tissue>
    </source>
</reference>
<organism evidence="2 3">
    <name type="scientific">Eragrostis curvula</name>
    <name type="common">weeping love grass</name>
    <dbReference type="NCBI Taxonomy" id="38414"/>
    <lineage>
        <taxon>Eukaryota</taxon>
        <taxon>Viridiplantae</taxon>
        <taxon>Streptophyta</taxon>
        <taxon>Embryophyta</taxon>
        <taxon>Tracheophyta</taxon>
        <taxon>Spermatophyta</taxon>
        <taxon>Magnoliopsida</taxon>
        <taxon>Liliopsida</taxon>
        <taxon>Poales</taxon>
        <taxon>Poaceae</taxon>
        <taxon>PACMAD clade</taxon>
        <taxon>Chloridoideae</taxon>
        <taxon>Eragrostideae</taxon>
        <taxon>Eragrostidinae</taxon>
        <taxon>Eragrostis</taxon>
    </lineage>
</organism>
<keyword evidence="1" id="KW-0472">Membrane</keyword>